<dbReference type="InterPro" id="IPR009057">
    <property type="entry name" value="Homeodomain-like_sf"/>
</dbReference>
<comment type="caution">
    <text evidence="7">The sequence shown here is derived from an EMBL/GenBank/DDBJ whole genome shotgun (WGS) entry which is preliminary data.</text>
</comment>
<evidence type="ECO:0000256" key="2">
    <source>
        <dbReference type="ARBA" id="ARBA00023015"/>
    </source>
</evidence>
<keyword evidence="3 5" id="KW-0238">DNA-binding</keyword>
<evidence type="ECO:0000256" key="1">
    <source>
        <dbReference type="ARBA" id="ARBA00022491"/>
    </source>
</evidence>
<reference evidence="7 8" key="1">
    <citation type="submission" date="2019-03" db="EMBL/GenBank/DDBJ databases">
        <title>Draft genome sequences of novel Actinobacteria.</title>
        <authorList>
            <person name="Sahin N."/>
            <person name="Ay H."/>
            <person name="Saygin H."/>
        </authorList>
    </citation>
    <scope>NUCLEOTIDE SEQUENCE [LARGE SCALE GENOMIC DNA]</scope>
    <source>
        <strain evidence="7 8">KC310</strain>
    </source>
</reference>
<dbReference type="EMBL" id="SMKO01000274">
    <property type="protein sequence ID" value="TDC87113.1"/>
    <property type="molecule type" value="Genomic_DNA"/>
</dbReference>
<dbReference type="Gene3D" id="1.10.357.10">
    <property type="entry name" value="Tetracycline Repressor, domain 2"/>
    <property type="match status" value="1"/>
</dbReference>
<evidence type="ECO:0000256" key="4">
    <source>
        <dbReference type="ARBA" id="ARBA00023163"/>
    </source>
</evidence>
<keyword evidence="4" id="KW-0804">Transcription</keyword>
<accession>A0A4R4UFW4</accession>
<dbReference type="GO" id="GO:0003700">
    <property type="term" value="F:DNA-binding transcription factor activity"/>
    <property type="evidence" value="ECO:0007669"/>
    <property type="project" value="TreeGrafter"/>
</dbReference>
<dbReference type="SUPFAM" id="SSF46689">
    <property type="entry name" value="Homeodomain-like"/>
    <property type="match status" value="1"/>
</dbReference>
<feature type="DNA-binding region" description="H-T-H motif" evidence="5">
    <location>
        <begin position="37"/>
        <end position="56"/>
    </location>
</feature>
<organism evidence="7 8">
    <name type="scientific">Nonomuraea deserti</name>
    <dbReference type="NCBI Taxonomy" id="1848322"/>
    <lineage>
        <taxon>Bacteria</taxon>
        <taxon>Bacillati</taxon>
        <taxon>Actinomycetota</taxon>
        <taxon>Actinomycetes</taxon>
        <taxon>Streptosporangiales</taxon>
        <taxon>Streptosporangiaceae</taxon>
        <taxon>Nonomuraea</taxon>
    </lineage>
</organism>
<gene>
    <name evidence="7" type="ORF">E1292_47060</name>
</gene>
<dbReference type="GO" id="GO:0000976">
    <property type="term" value="F:transcription cis-regulatory region binding"/>
    <property type="evidence" value="ECO:0007669"/>
    <property type="project" value="TreeGrafter"/>
</dbReference>
<dbReference type="PROSITE" id="PS50977">
    <property type="entry name" value="HTH_TETR_2"/>
    <property type="match status" value="1"/>
</dbReference>
<evidence type="ECO:0000313" key="8">
    <source>
        <dbReference type="Proteomes" id="UP000295258"/>
    </source>
</evidence>
<evidence type="ECO:0000313" key="7">
    <source>
        <dbReference type="EMBL" id="TDC87113.1"/>
    </source>
</evidence>
<dbReference type="InterPro" id="IPR039538">
    <property type="entry name" value="BetI_C"/>
</dbReference>
<dbReference type="Pfam" id="PF00440">
    <property type="entry name" value="TetR_N"/>
    <property type="match status" value="1"/>
</dbReference>
<evidence type="ECO:0000256" key="5">
    <source>
        <dbReference type="PROSITE-ProRule" id="PRU00335"/>
    </source>
</evidence>
<dbReference type="PANTHER" id="PTHR30055:SF234">
    <property type="entry name" value="HTH-TYPE TRANSCRIPTIONAL REGULATOR BETI"/>
    <property type="match status" value="1"/>
</dbReference>
<evidence type="ECO:0000259" key="6">
    <source>
        <dbReference type="PROSITE" id="PS50977"/>
    </source>
</evidence>
<dbReference type="InterPro" id="IPR001647">
    <property type="entry name" value="HTH_TetR"/>
</dbReference>
<sequence>MTNLADRPNSPRGDRRREQLVEAGIAVLRDDGWQGVTTRAVAQRAGTNPGLIHYHFGGLAGLHAAIFRQATELILGPLVTELMEAADERAALATVRRLLPQATGDDQTTRLAAELIAGATRDPALGVVLRDELRQARALVAARLRGARPGWTPDRLDGVATLVVAAIDGLTLHYMIDGDLPVGAALSAVEDLLAKPDPS</sequence>
<protein>
    <submittedName>
        <fullName evidence="7">TetR family transcriptional regulator</fullName>
    </submittedName>
</protein>
<proteinExistence type="predicted"/>
<keyword evidence="1" id="KW-0678">Repressor</keyword>
<keyword evidence="2" id="KW-0805">Transcription regulation</keyword>
<dbReference type="RefSeq" id="WP_132606306.1">
    <property type="nucleotide sequence ID" value="NZ_SMKO01000274.1"/>
</dbReference>
<name>A0A4R4UFW4_9ACTN</name>
<evidence type="ECO:0000256" key="3">
    <source>
        <dbReference type="ARBA" id="ARBA00023125"/>
    </source>
</evidence>
<keyword evidence="8" id="KW-1185">Reference proteome</keyword>
<dbReference type="Pfam" id="PF13977">
    <property type="entry name" value="TetR_C_6"/>
    <property type="match status" value="1"/>
</dbReference>
<feature type="domain" description="HTH tetR-type" evidence="6">
    <location>
        <begin position="14"/>
        <end position="74"/>
    </location>
</feature>
<dbReference type="PANTHER" id="PTHR30055">
    <property type="entry name" value="HTH-TYPE TRANSCRIPTIONAL REGULATOR RUTR"/>
    <property type="match status" value="1"/>
</dbReference>
<dbReference type="AlphaFoldDB" id="A0A4R4UFW4"/>
<dbReference type="InterPro" id="IPR050109">
    <property type="entry name" value="HTH-type_TetR-like_transc_reg"/>
</dbReference>
<dbReference type="Proteomes" id="UP000295258">
    <property type="component" value="Unassembled WGS sequence"/>
</dbReference>
<dbReference type="SUPFAM" id="SSF48498">
    <property type="entry name" value="Tetracyclin repressor-like, C-terminal domain"/>
    <property type="match status" value="1"/>
</dbReference>
<dbReference type="InterPro" id="IPR036271">
    <property type="entry name" value="Tet_transcr_reg_TetR-rel_C_sf"/>
</dbReference>